<keyword evidence="2" id="KW-1185">Reference proteome</keyword>
<dbReference type="AlphaFoldDB" id="A0A347ZPB0"/>
<accession>A0A347ZPB0</accession>
<dbReference type="PANTHER" id="PTHR36439">
    <property type="entry name" value="BLL4334 PROTEIN"/>
    <property type="match status" value="1"/>
</dbReference>
<protein>
    <submittedName>
        <fullName evidence="1">Uncharacterized protein (DUF1697 family)</fullName>
    </submittedName>
</protein>
<dbReference type="PIRSF" id="PIRSF008502">
    <property type="entry name" value="UCP008502"/>
    <property type="match status" value="1"/>
</dbReference>
<dbReference type="Pfam" id="PF08002">
    <property type="entry name" value="DUF1697"/>
    <property type="match status" value="1"/>
</dbReference>
<dbReference type="InterPro" id="IPR012545">
    <property type="entry name" value="DUF1697"/>
</dbReference>
<dbReference type="Gene3D" id="3.30.70.1260">
    <property type="entry name" value="bacterial protein sp0830 like"/>
    <property type="match status" value="1"/>
</dbReference>
<dbReference type="EMBL" id="QUMS01000002">
    <property type="protein sequence ID" value="REG08742.1"/>
    <property type="molecule type" value="Genomic_DNA"/>
</dbReference>
<dbReference type="Gene3D" id="3.30.70.1280">
    <property type="entry name" value="SP0830-like domains"/>
    <property type="match status" value="1"/>
</dbReference>
<gene>
    <name evidence="1" type="ORF">DFR64_2117</name>
</gene>
<name>A0A347ZPB0_9CHLR</name>
<evidence type="ECO:0000313" key="1">
    <source>
        <dbReference type="EMBL" id="REG08742.1"/>
    </source>
</evidence>
<organism evidence="1 2">
    <name type="scientific">Pelolinea submarina</name>
    <dbReference type="NCBI Taxonomy" id="913107"/>
    <lineage>
        <taxon>Bacteria</taxon>
        <taxon>Bacillati</taxon>
        <taxon>Chloroflexota</taxon>
        <taxon>Anaerolineae</taxon>
        <taxon>Anaerolineales</taxon>
        <taxon>Anaerolineaceae</taxon>
        <taxon>Pelolinea</taxon>
    </lineage>
</organism>
<dbReference type="OrthoDB" id="9806494at2"/>
<evidence type="ECO:0000313" key="2">
    <source>
        <dbReference type="Proteomes" id="UP000256388"/>
    </source>
</evidence>
<dbReference type="RefSeq" id="WP_116225389.1">
    <property type="nucleotide sequence ID" value="NZ_AP018437.1"/>
</dbReference>
<dbReference type="PANTHER" id="PTHR36439:SF1">
    <property type="entry name" value="DUF1697 DOMAIN-CONTAINING PROTEIN"/>
    <property type="match status" value="1"/>
</dbReference>
<proteinExistence type="predicted"/>
<sequence length="185" mass="20890">METYIALIRGINVGGKNALSMADLRKFLEEQGFVDVSTYIASGNVILRSNKPAYEIRDCLEKGLPQNFKLDDEFVKVLVLTSVQFRAVVANKPEGFGEQPDQYHSDAIFLMDIDAAETMSVFNPREGVDRIWPGEGVIYSQRLSALRTKSRLNKIMSSPAYKSMTIRNWNTVMKLMEILGKMEAE</sequence>
<comment type="caution">
    <text evidence="1">The sequence shown here is derived from an EMBL/GenBank/DDBJ whole genome shotgun (WGS) entry which is preliminary data.</text>
</comment>
<dbReference type="Proteomes" id="UP000256388">
    <property type="component" value="Unassembled WGS sequence"/>
</dbReference>
<dbReference type="SUPFAM" id="SSF160379">
    <property type="entry name" value="SP0830-like"/>
    <property type="match status" value="1"/>
</dbReference>
<reference evidence="1 2" key="1">
    <citation type="submission" date="2018-08" db="EMBL/GenBank/DDBJ databases">
        <title>Genomic Encyclopedia of Type Strains, Phase IV (KMG-IV): sequencing the most valuable type-strain genomes for metagenomic binning, comparative biology and taxonomic classification.</title>
        <authorList>
            <person name="Goeker M."/>
        </authorList>
    </citation>
    <scope>NUCLEOTIDE SEQUENCE [LARGE SCALE GENOMIC DNA]</scope>
    <source>
        <strain evidence="1 2">DSM 23923</strain>
    </source>
</reference>